<proteinExistence type="predicted"/>
<reference evidence="2 3" key="1">
    <citation type="submission" date="2021-11" db="EMBL/GenBank/DDBJ databases">
        <title>Genome sequence.</title>
        <authorList>
            <person name="Sun Q."/>
        </authorList>
    </citation>
    <scope>NUCLEOTIDE SEQUENCE [LARGE SCALE GENOMIC DNA]</scope>
    <source>
        <strain evidence="2 3">KCTC 12005</strain>
    </source>
</reference>
<dbReference type="RefSeq" id="WP_230776438.1">
    <property type="nucleotide sequence ID" value="NZ_JAJNCT010000020.1"/>
</dbReference>
<keyword evidence="1" id="KW-0732">Signal</keyword>
<evidence type="ECO:0000256" key="1">
    <source>
        <dbReference type="SAM" id="SignalP"/>
    </source>
</evidence>
<dbReference type="Proteomes" id="UP001199260">
    <property type="component" value="Unassembled WGS sequence"/>
</dbReference>
<accession>A0AAW4XXJ6</accession>
<keyword evidence="3" id="KW-1185">Reference proteome</keyword>
<feature type="signal peptide" evidence="1">
    <location>
        <begin position="1"/>
        <end position="22"/>
    </location>
</feature>
<dbReference type="EMBL" id="JAJNCT010000020">
    <property type="protein sequence ID" value="MCD2166373.1"/>
    <property type="molecule type" value="Genomic_DNA"/>
</dbReference>
<evidence type="ECO:0008006" key="4">
    <source>
        <dbReference type="Google" id="ProtNLM"/>
    </source>
</evidence>
<comment type="caution">
    <text evidence="2">The sequence shown here is derived from an EMBL/GenBank/DDBJ whole genome shotgun (WGS) entry which is preliminary data.</text>
</comment>
<evidence type="ECO:0000313" key="3">
    <source>
        <dbReference type="Proteomes" id="UP001199260"/>
    </source>
</evidence>
<feature type="chain" id="PRO_5043755938" description="Lipoprotein" evidence="1">
    <location>
        <begin position="23"/>
        <end position="144"/>
    </location>
</feature>
<evidence type="ECO:0000313" key="2">
    <source>
        <dbReference type="EMBL" id="MCD2166373.1"/>
    </source>
</evidence>
<name>A0AAW4XXJ6_9BURK</name>
<gene>
    <name evidence="2" type="ORF">LPW39_14715</name>
</gene>
<dbReference type="AlphaFoldDB" id="A0AAW4XXJ6"/>
<sequence>MNLLKTSSCILALALCSGAAMARQAVLIDHPKILLLADGPPLTEQQVRARIINAAQNIGWQPTKDDPGHMELMYDKAGQYQAYIEVNYDAAGFDINYVRSNNLNYEERDGQRRIHPGYNRWIKNLNKQISTPVAPVPAAPGAEQ</sequence>
<organism evidence="2 3">
    <name type="scientific">Comamonas koreensis</name>
    <dbReference type="NCBI Taxonomy" id="160825"/>
    <lineage>
        <taxon>Bacteria</taxon>
        <taxon>Pseudomonadati</taxon>
        <taxon>Pseudomonadota</taxon>
        <taxon>Betaproteobacteria</taxon>
        <taxon>Burkholderiales</taxon>
        <taxon>Comamonadaceae</taxon>
        <taxon>Comamonas</taxon>
    </lineage>
</organism>
<protein>
    <recommendedName>
        <fullName evidence="4">Lipoprotein</fullName>
    </recommendedName>
</protein>